<dbReference type="EMBL" id="CAJOBI010001052">
    <property type="protein sequence ID" value="CAF3860565.1"/>
    <property type="molecule type" value="Genomic_DNA"/>
</dbReference>
<dbReference type="EMBL" id="CAJOBJ010001351">
    <property type="protein sequence ID" value="CAF3874825.1"/>
    <property type="molecule type" value="Genomic_DNA"/>
</dbReference>
<reference evidence="2" key="1">
    <citation type="submission" date="2021-02" db="EMBL/GenBank/DDBJ databases">
        <authorList>
            <person name="Nowell W R."/>
        </authorList>
    </citation>
    <scope>NUCLEOTIDE SEQUENCE</scope>
</reference>
<accession>A0A816CS99</accession>
<dbReference type="OrthoDB" id="9989673at2759"/>
<comment type="caution">
    <text evidence="2">The sequence shown here is derived from an EMBL/GenBank/DDBJ whole genome shotgun (WGS) entry which is preliminary data.</text>
</comment>
<dbReference type="EMBL" id="CAJNRE010005891">
    <property type="protein sequence ID" value="CAF2050510.1"/>
    <property type="molecule type" value="Genomic_DNA"/>
</dbReference>
<dbReference type="Proteomes" id="UP000663824">
    <property type="component" value="Unassembled WGS sequence"/>
</dbReference>
<evidence type="ECO:0000313" key="5">
    <source>
        <dbReference type="EMBL" id="CAF3860565.1"/>
    </source>
</evidence>
<gene>
    <name evidence="4" type="ORF">BYL167_LOCUS821</name>
    <name evidence="1" type="ORF">CJN711_LOCUS8482</name>
    <name evidence="6" type="ORF">GIL414_LOCUS5226</name>
    <name evidence="2" type="ORF">KQP761_LOCUS25822</name>
    <name evidence="3" type="ORF">MBJ925_LOCUS12915</name>
    <name evidence="5" type="ORF">SMN809_LOCUS4519</name>
</gene>
<dbReference type="EMBL" id="CAJNOV010003129">
    <property type="protein sequence ID" value="CAF1129440.1"/>
    <property type="molecule type" value="Genomic_DNA"/>
</dbReference>
<protein>
    <submittedName>
        <fullName evidence="2">Uncharacterized protein</fullName>
    </submittedName>
</protein>
<name>A0A816CS99_9BILA</name>
<proteinExistence type="predicted"/>
<dbReference type="EMBL" id="CAJOBH010000102">
    <property type="protein sequence ID" value="CAF3760242.1"/>
    <property type="molecule type" value="Genomic_DNA"/>
</dbReference>
<dbReference type="Proteomes" id="UP000681967">
    <property type="component" value="Unassembled WGS sequence"/>
</dbReference>
<sequence length="207" mass="24752">MEYRFFYSIDECAFNTKWKTTSNVEKRTDIYFIIPIALNGSDEFHIEHGLKLRNRQTLELKIREKRYSNGQELWLKTIHSNQKLHIDNIDSIVKVLNKFNENKLIERLKSSQSIIVCFVSKFRQQKNLEGNLIQEITGLHLKFIQLNDQSQIGEDLFFETVCIERSDSKLIDSKFIEKLFQEYRPMTINPMGYPEFLFQQYQQIINQ</sequence>
<evidence type="ECO:0000313" key="4">
    <source>
        <dbReference type="EMBL" id="CAF3760242.1"/>
    </source>
</evidence>
<dbReference type="Proteomes" id="UP000681720">
    <property type="component" value="Unassembled WGS sequence"/>
</dbReference>
<dbReference type="Proteomes" id="UP000663834">
    <property type="component" value="Unassembled WGS sequence"/>
</dbReference>
<evidence type="ECO:0000313" key="1">
    <source>
        <dbReference type="EMBL" id="CAF1129440.1"/>
    </source>
</evidence>
<dbReference type="EMBL" id="CAJNOW010014082">
    <property type="protein sequence ID" value="CAF1628991.1"/>
    <property type="molecule type" value="Genomic_DNA"/>
</dbReference>
<evidence type="ECO:0000313" key="2">
    <source>
        <dbReference type="EMBL" id="CAF1628991.1"/>
    </source>
</evidence>
<evidence type="ECO:0000313" key="3">
    <source>
        <dbReference type="EMBL" id="CAF2050510.1"/>
    </source>
</evidence>
<evidence type="ECO:0000313" key="7">
    <source>
        <dbReference type="Proteomes" id="UP000663834"/>
    </source>
</evidence>
<dbReference type="AlphaFoldDB" id="A0A816CS99"/>
<dbReference type="Proteomes" id="UP000676336">
    <property type="component" value="Unassembled WGS sequence"/>
</dbReference>
<dbReference type="Proteomes" id="UP000663855">
    <property type="component" value="Unassembled WGS sequence"/>
</dbReference>
<evidence type="ECO:0000313" key="6">
    <source>
        <dbReference type="EMBL" id="CAF3874825.1"/>
    </source>
</evidence>
<organism evidence="2 7">
    <name type="scientific">Rotaria magnacalcarata</name>
    <dbReference type="NCBI Taxonomy" id="392030"/>
    <lineage>
        <taxon>Eukaryota</taxon>
        <taxon>Metazoa</taxon>
        <taxon>Spiralia</taxon>
        <taxon>Gnathifera</taxon>
        <taxon>Rotifera</taxon>
        <taxon>Eurotatoria</taxon>
        <taxon>Bdelloidea</taxon>
        <taxon>Philodinida</taxon>
        <taxon>Philodinidae</taxon>
        <taxon>Rotaria</taxon>
    </lineage>
</organism>